<evidence type="ECO:0000313" key="2">
    <source>
        <dbReference type="EMBL" id="EDQ99538.1"/>
    </source>
</evidence>
<gene>
    <name evidence="2" type="ORF">LACBIDRAFT_334897</name>
</gene>
<keyword evidence="1" id="KW-0560">Oxidoreductase</keyword>
<sequence>MLWSRSFDPSKDLLDLTGKVILVTGGNHGIGYSTVKHLARKGAKVYLGARNEEKGKAAIAHLDEEGIGPGNAIYFPCDISTPLQAKQAAEDFMSREDRLDVLGAPIDQMMMVNHFSTLQLTLSLLPLLKKTSEELDPDVRIVTVNSTGHRLSRGADPNIQFKTFEDFNKDFSKDNFPSFSQYCFSKLAILLAMTVLQKKLATTSITVISVHPGTVDTMSDRLSFSRIARFLVGFFLVSPDVGAYNSAFAAASPLIKADPKKYKGAYLNPVGVLKEPGANARREDLQEECYETTEKYLASLGL</sequence>
<dbReference type="SUPFAM" id="SSF51735">
    <property type="entry name" value="NAD(P)-binding Rossmann-fold domains"/>
    <property type="match status" value="1"/>
</dbReference>
<accession>B0E0P5</accession>
<organism evidence="3">
    <name type="scientific">Laccaria bicolor (strain S238N-H82 / ATCC MYA-4686)</name>
    <name type="common">Bicoloured deceiver</name>
    <name type="synonym">Laccaria laccata var. bicolor</name>
    <dbReference type="NCBI Taxonomy" id="486041"/>
    <lineage>
        <taxon>Eukaryota</taxon>
        <taxon>Fungi</taxon>
        <taxon>Dikarya</taxon>
        <taxon>Basidiomycota</taxon>
        <taxon>Agaricomycotina</taxon>
        <taxon>Agaricomycetes</taxon>
        <taxon>Agaricomycetidae</taxon>
        <taxon>Agaricales</taxon>
        <taxon>Agaricineae</taxon>
        <taxon>Hydnangiaceae</taxon>
        <taxon>Laccaria</taxon>
    </lineage>
</organism>
<dbReference type="GeneID" id="6085431"/>
<keyword evidence="3" id="KW-1185">Reference proteome</keyword>
<dbReference type="GO" id="GO:0016491">
    <property type="term" value="F:oxidoreductase activity"/>
    <property type="evidence" value="ECO:0007669"/>
    <property type="project" value="UniProtKB-KW"/>
</dbReference>
<evidence type="ECO:0000256" key="1">
    <source>
        <dbReference type="ARBA" id="ARBA00023002"/>
    </source>
</evidence>
<proteinExistence type="predicted"/>
<dbReference type="Gene3D" id="3.40.50.720">
    <property type="entry name" value="NAD(P)-binding Rossmann-like Domain"/>
    <property type="match status" value="1"/>
</dbReference>
<dbReference type="PANTHER" id="PTHR43157">
    <property type="entry name" value="PHOSPHATIDYLINOSITOL-GLYCAN BIOSYNTHESIS CLASS F PROTEIN-RELATED"/>
    <property type="match status" value="1"/>
</dbReference>
<dbReference type="KEGG" id="lbc:LACBIDRAFT_334897"/>
<protein>
    <submittedName>
        <fullName evidence="2">Predicted protein</fullName>
    </submittedName>
</protein>
<dbReference type="Proteomes" id="UP000001194">
    <property type="component" value="Unassembled WGS sequence"/>
</dbReference>
<dbReference type="PANTHER" id="PTHR43157:SF31">
    <property type="entry name" value="PHOSPHATIDYLINOSITOL-GLYCAN BIOSYNTHESIS CLASS F PROTEIN"/>
    <property type="match status" value="1"/>
</dbReference>
<dbReference type="HOGENOM" id="CLU_010194_44_6_1"/>
<reference evidence="2 3" key="1">
    <citation type="journal article" date="2008" name="Nature">
        <title>The genome of Laccaria bicolor provides insights into mycorrhizal symbiosis.</title>
        <authorList>
            <person name="Martin F."/>
            <person name="Aerts A."/>
            <person name="Ahren D."/>
            <person name="Brun A."/>
            <person name="Danchin E.G.J."/>
            <person name="Duchaussoy F."/>
            <person name="Gibon J."/>
            <person name="Kohler A."/>
            <person name="Lindquist E."/>
            <person name="Pereda V."/>
            <person name="Salamov A."/>
            <person name="Shapiro H.J."/>
            <person name="Wuyts J."/>
            <person name="Blaudez D."/>
            <person name="Buee M."/>
            <person name="Brokstein P."/>
            <person name="Canbaeck B."/>
            <person name="Cohen D."/>
            <person name="Courty P.E."/>
            <person name="Coutinho P.M."/>
            <person name="Delaruelle C."/>
            <person name="Detter J.C."/>
            <person name="Deveau A."/>
            <person name="DiFazio S."/>
            <person name="Duplessis S."/>
            <person name="Fraissinet-Tachet L."/>
            <person name="Lucic E."/>
            <person name="Frey-Klett P."/>
            <person name="Fourrey C."/>
            <person name="Feussner I."/>
            <person name="Gay G."/>
            <person name="Grimwood J."/>
            <person name="Hoegger P.J."/>
            <person name="Jain P."/>
            <person name="Kilaru S."/>
            <person name="Labbe J."/>
            <person name="Lin Y.C."/>
            <person name="Legue V."/>
            <person name="Le Tacon F."/>
            <person name="Marmeisse R."/>
            <person name="Melayah D."/>
            <person name="Montanini B."/>
            <person name="Muratet M."/>
            <person name="Nehls U."/>
            <person name="Niculita-Hirzel H."/>
            <person name="Oudot-Le Secq M.P."/>
            <person name="Peter M."/>
            <person name="Quesneville H."/>
            <person name="Rajashekar B."/>
            <person name="Reich M."/>
            <person name="Rouhier N."/>
            <person name="Schmutz J."/>
            <person name="Yin T."/>
            <person name="Chalot M."/>
            <person name="Henrissat B."/>
            <person name="Kuees U."/>
            <person name="Lucas S."/>
            <person name="Van de Peer Y."/>
            <person name="Podila G.K."/>
            <person name="Polle A."/>
            <person name="Pukkila P.J."/>
            <person name="Richardson P.M."/>
            <person name="Rouze P."/>
            <person name="Sanders I.R."/>
            <person name="Stajich J.E."/>
            <person name="Tunlid A."/>
            <person name="Tuskan G."/>
            <person name="Grigoriev I.V."/>
        </authorList>
    </citation>
    <scope>NUCLEOTIDE SEQUENCE [LARGE SCALE GENOMIC DNA]</scope>
    <source>
        <strain evidence="3">S238N-H82 / ATCC MYA-4686</strain>
    </source>
</reference>
<dbReference type="OrthoDB" id="191139at2759"/>
<dbReference type="InParanoid" id="B0E0P5"/>
<name>B0E0P5_LACBS</name>
<dbReference type="Pfam" id="PF00106">
    <property type="entry name" value="adh_short"/>
    <property type="match status" value="1"/>
</dbReference>
<dbReference type="RefSeq" id="XP_001889762.1">
    <property type="nucleotide sequence ID" value="XM_001889727.1"/>
</dbReference>
<dbReference type="EMBL" id="DS547162">
    <property type="protein sequence ID" value="EDQ99538.1"/>
    <property type="molecule type" value="Genomic_DNA"/>
</dbReference>
<dbReference type="PRINTS" id="PR00081">
    <property type="entry name" value="GDHRDH"/>
</dbReference>
<dbReference type="InterPro" id="IPR002347">
    <property type="entry name" value="SDR_fam"/>
</dbReference>
<evidence type="ECO:0000313" key="3">
    <source>
        <dbReference type="Proteomes" id="UP000001194"/>
    </source>
</evidence>
<dbReference type="AlphaFoldDB" id="B0E0P5"/>
<dbReference type="InterPro" id="IPR036291">
    <property type="entry name" value="NAD(P)-bd_dom_sf"/>
</dbReference>